<proteinExistence type="predicted"/>
<dbReference type="InterPro" id="IPR004360">
    <property type="entry name" value="Glyas_Fos-R_dOase_dom"/>
</dbReference>
<name>A0ABQ1EKX9_9BACL</name>
<evidence type="ECO:0000259" key="1">
    <source>
        <dbReference type="PROSITE" id="PS51819"/>
    </source>
</evidence>
<sequence length="131" mass="15175">MENGRIMGIAYNVVPVADVKKSGEWFVNHFGFNIRNDRGTDLSLFKENRPILVLTETDNDTRAVFEVKGRTRWVITFFTDDIASIHNRLSLEGVTVRNICDEGIYGKFFVFEDLDGNLFDVWENRDCELTF</sequence>
<evidence type="ECO:0000313" key="3">
    <source>
        <dbReference type="Proteomes" id="UP000615455"/>
    </source>
</evidence>
<comment type="caution">
    <text evidence="2">The sequence shown here is derived from an EMBL/GenBank/DDBJ whole genome shotgun (WGS) entry which is preliminary data.</text>
</comment>
<dbReference type="PANTHER" id="PTHR33993">
    <property type="entry name" value="GLYOXALASE-RELATED"/>
    <property type="match status" value="1"/>
</dbReference>
<protein>
    <recommendedName>
        <fullName evidence="1">VOC domain-containing protein</fullName>
    </recommendedName>
</protein>
<dbReference type="Proteomes" id="UP000615455">
    <property type="component" value="Unassembled WGS sequence"/>
</dbReference>
<dbReference type="EMBL" id="BMHE01000008">
    <property type="protein sequence ID" value="GFZ76014.1"/>
    <property type="molecule type" value="Genomic_DNA"/>
</dbReference>
<dbReference type="Pfam" id="PF00903">
    <property type="entry name" value="Glyoxalase"/>
    <property type="match status" value="1"/>
</dbReference>
<evidence type="ECO:0000313" key="2">
    <source>
        <dbReference type="EMBL" id="GFZ76014.1"/>
    </source>
</evidence>
<feature type="domain" description="VOC" evidence="1">
    <location>
        <begin position="8"/>
        <end position="124"/>
    </location>
</feature>
<gene>
    <name evidence="2" type="ORF">GCM10008018_21780</name>
</gene>
<keyword evidence="3" id="KW-1185">Reference proteome</keyword>
<accession>A0ABQ1EKX9</accession>
<dbReference type="InterPro" id="IPR029068">
    <property type="entry name" value="Glyas_Bleomycin-R_OHBP_Dase"/>
</dbReference>
<dbReference type="PROSITE" id="PS51819">
    <property type="entry name" value="VOC"/>
    <property type="match status" value="1"/>
</dbReference>
<dbReference type="InterPro" id="IPR037523">
    <property type="entry name" value="VOC_core"/>
</dbReference>
<organism evidence="2 3">
    <name type="scientific">Paenibacillus marchantiophytorum</name>
    <dbReference type="NCBI Taxonomy" id="1619310"/>
    <lineage>
        <taxon>Bacteria</taxon>
        <taxon>Bacillati</taxon>
        <taxon>Bacillota</taxon>
        <taxon>Bacilli</taxon>
        <taxon>Bacillales</taxon>
        <taxon>Paenibacillaceae</taxon>
        <taxon>Paenibacillus</taxon>
    </lineage>
</organism>
<dbReference type="Gene3D" id="3.10.180.10">
    <property type="entry name" value="2,3-Dihydroxybiphenyl 1,2-Dioxygenase, domain 1"/>
    <property type="match status" value="1"/>
</dbReference>
<dbReference type="InterPro" id="IPR052164">
    <property type="entry name" value="Anthracycline_SecMetBiosynth"/>
</dbReference>
<reference evidence="3" key="1">
    <citation type="journal article" date="2019" name="Int. J. Syst. Evol. Microbiol.">
        <title>The Global Catalogue of Microorganisms (GCM) 10K type strain sequencing project: providing services to taxonomists for standard genome sequencing and annotation.</title>
        <authorList>
            <consortium name="The Broad Institute Genomics Platform"/>
            <consortium name="The Broad Institute Genome Sequencing Center for Infectious Disease"/>
            <person name="Wu L."/>
            <person name="Ma J."/>
        </authorList>
    </citation>
    <scope>NUCLEOTIDE SEQUENCE [LARGE SCALE GENOMIC DNA]</scope>
    <source>
        <strain evidence="3">CGMCC 1.15043</strain>
    </source>
</reference>
<dbReference type="SUPFAM" id="SSF54593">
    <property type="entry name" value="Glyoxalase/Bleomycin resistance protein/Dihydroxybiphenyl dioxygenase"/>
    <property type="match status" value="1"/>
</dbReference>